<feature type="compositionally biased region" description="Polar residues" evidence="4">
    <location>
        <begin position="459"/>
        <end position="468"/>
    </location>
</feature>
<dbReference type="PANTHER" id="PTHR22850">
    <property type="entry name" value="WD40 REPEAT FAMILY"/>
    <property type="match status" value="1"/>
</dbReference>
<dbReference type="Proteomes" id="UP000094336">
    <property type="component" value="Unassembled WGS sequence"/>
</dbReference>
<feature type="region of interest" description="Disordered" evidence="4">
    <location>
        <begin position="449"/>
        <end position="468"/>
    </location>
</feature>
<feature type="region of interest" description="Disordered" evidence="4">
    <location>
        <begin position="582"/>
        <end position="609"/>
    </location>
</feature>
<accession>A0A1E3QN70</accession>
<dbReference type="PROSITE" id="PS50294">
    <property type="entry name" value="WD_REPEATS_REGION"/>
    <property type="match status" value="1"/>
</dbReference>
<dbReference type="OrthoDB" id="361494at2759"/>
<dbReference type="EMBL" id="KV454433">
    <property type="protein sequence ID" value="ODQ79156.1"/>
    <property type="molecule type" value="Genomic_DNA"/>
</dbReference>
<dbReference type="InterPro" id="IPR001680">
    <property type="entry name" value="WD40_rpt"/>
</dbReference>
<evidence type="ECO:0000256" key="2">
    <source>
        <dbReference type="ARBA" id="ARBA00022737"/>
    </source>
</evidence>
<reference evidence="6" key="1">
    <citation type="submission" date="2016-05" db="EMBL/GenBank/DDBJ databases">
        <title>Comparative genomics of biotechnologically important yeasts.</title>
        <authorList>
            <consortium name="DOE Joint Genome Institute"/>
            <person name="Riley R."/>
            <person name="Haridas S."/>
            <person name="Wolfe K.H."/>
            <person name="Lopes M.R."/>
            <person name="Hittinger C.T."/>
            <person name="Goker M."/>
            <person name="Salamov A."/>
            <person name="Wisecaver J."/>
            <person name="Long T.M."/>
            <person name="Aerts A.L."/>
            <person name="Barry K."/>
            <person name="Choi C."/>
            <person name="Clum A."/>
            <person name="Coughlan A.Y."/>
            <person name="Deshpande S."/>
            <person name="Douglass A.P."/>
            <person name="Hanson S.J."/>
            <person name="Klenk H.-P."/>
            <person name="Labutti K."/>
            <person name="Lapidus A."/>
            <person name="Lindquist E."/>
            <person name="Lipzen A."/>
            <person name="Meier-Kolthoff J.P."/>
            <person name="Ohm R.A."/>
            <person name="Otillar R.P."/>
            <person name="Pangilinan J."/>
            <person name="Peng Y."/>
            <person name="Rokas A."/>
            <person name="Rosa C.A."/>
            <person name="Scheuner C."/>
            <person name="Sibirny A.A."/>
            <person name="Slot J.C."/>
            <person name="Stielow J.B."/>
            <person name="Sun H."/>
            <person name="Kurtzman C.P."/>
            <person name="Blackwell M."/>
            <person name="Grigoriev I.V."/>
            <person name="Jeffries T.W."/>
        </authorList>
    </citation>
    <scope>NUCLEOTIDE SEQUENCE [LARGE SCALE GENOMIC DNA]</scope>
    <source>
        <strain evidence="6">NRRL Y-12698</strain>
    </source>
</reference>
<evidence type="ECO:0000313" key="6">
    <source>
        <dbReference type="Proteomes" id="UP000094336"/>
    </source>
</evidence>
<feature type="compositionally biased region" description="Polar residues" evidence="4">
    <location>
        <begin position="637"/>
        <end position="648"/>
    </location>
</feature>
<feature type="region of interest" description="Disordered" evidence="4">
    <location>
        <begin position="508"/>
        <end position="533"/>
    </location>
</feature>
<protein>
    <submittedName>
        <fullName evidence="5">Uncharacterized protein</fullName>
    </submittedName>
</protein>
<dbReference type="InterPro" id="IPR050459">
    <property type="entry name" value="WD_repeat_RBAP46/RBAP48/MSI1"/>
</dbReference>
<keyword evidence="2" id="KW-0677">Repeat</keyword>
<dbReference type="GeneID" id="30150271"/>
<keyword evidence="1 3" id="KW-0853">WD repeat</keyword>
<evidence type="ECO:0000313" key="5">
    <source>
        <dbReference type="EMBL" id="ODQ79156.1"/>
    </source>
</evidence>
<name>A0A1E3QN70_9ASCO</name>
<dbReference type="AlphaFoldDB" id="A0A1E3QN70"/>
<evidence type="ECO:0000256" key="1">
    <source>
        <dbReference type="ARBA" id="ARBA00022574"/>
    </source>
</evidence>
<dbReference type="InterPro" id="IPR036322">
    <property type="entry name" value="WD40_repeat_dom_sf"/>
</dbReference>
<dbReference type="SMART" id="SM00320">
    <property type="entry name" value="WD40"/>
    <property type="match status" value="3"/>
</dbReference>
<sequence>MTNDFYQPIQLFRQNALTRKRSITTPRSQSSALSCESRSSWLLQSQLDNTKQLDKACSLDSLAIASNYWKIPDDNLYLTSMAINNDSINPLLAVSSGSKTDNLYIYDINMQENYLTHHNTISLSHIYSMKWLDKKSYNDPNLLLTGNKKGYAHLTLIPNSQELDASAEIVKRFNHQKHLAGDSVRSRVLDTPPISPVLAYSSSLVTNVDTAPKTWRNSPNNSIFTLYKEHIFNWDSTKSRSPILKINSHGTVMFDAAPQREAILALSGTYGVALHDLRCGDRGTLLAPQVSGASLANYVKWAPYDANVLAASYADGVARLWDIRNRSAPFAELDGHTDTISSVEWSEENACDLYTAGRDGNIVHWDLSVDGACRSTLQKCSLSVGFAAVMADSRSDTIVGKRQCGTVIPASSSGIVQLGTIYNQSGSKLLSIDGSSFLGVHCKSSENSTVLNRGGSGSENGATASWSTEEVDYSVVDQSSEGLTVSKHRLAIPELEEDLSSIFSLAASPTHTRSSSNTPSLPSIQEDSSAEEEALDEMLDLMIQRTMEHDKSSFGLPTQIVDEFTFHQPPPILPQKIQYGRSHSLSDQYSSDGDSHAHSPSFSHGTLTPQTSMESLALNNYRTATGDTLGHTRPAFSDSTKAPHSENSLHYPEGILPVIPTPALV</sequence>
<dbReference type="Pfam" id="PF00400">
    <property type="entry name" value="WD40"/>
    <property type="match status" value="1"/>
</dbReference>
<proteinExistence type="predicted"/>
<feature type="compositionally biased region" description="Polar residues" evidence="4">
    <location>
        <begin position="508"/>
        <end position="525"/>
    </location>
</feature>
<feature type="region of interest" description="Disordered" evidence="4">
    <location>
        <begin position="624"/>
        <end position="653"/>
    </location>
</feature>
<evidence type="ECO:0000256" key="4">
    <source>
        <dbReference type="SAM" id="MobiDB-lite"/>
    </source>
</evidence>
<dbReference type="PROSITE" id="PS50082">
    <property type="entry name" value="WD_REPEATS_2"/>
    <property type="match status" value="1"/>
</dbReference>
<dbReference type="RefSeq" id="XP_018984484.1">
    <property type="nucleotide sequence ID" value="XM_019132418.1"/>
</dbReference>
<dbReference type="SUPFAM" id="SSF50978">
    <property type="entry name" value="WD40 repeat-like"/>
    <property type="match status" value="1"/>
</dbReference>
<gene>
    <name evidence="5" type="ORF">BABINDRAFT_63900</name>
</gene>
<dbReference type="STRING" id="984486.A0A1E3QN70"/>
<keyword evidence="6" id="KW-1185">Reference proteome</keyword>
<dbReference type="InterPro" id="IPR015943">
    <property type="entry name" value="WD40/YVTN_repeat-like_dom_sf"/>
</dbReference>
<organism evidence="5 6">
    <name type="scientific">Babjeviella inositovora NRRL Y-12698</name>
    <dbReference type="NCBI Taxonomy" id="984486"/>
    <lineage>
        <taxon>Eukaryota</taxon>
        <taxon>Fungi</taxon>
        <taxon>Dikarya</taxon>
        <taxon>Ascomycota</taxon>
        <taxon>Saccharomycotina</taxon>
        <taxon>Pichiomycetes</taxon>
        <taxon>Serinales incertae sedis</taxon>
        <taxon>Babjeviella</taxon>
    </lineage>
</organism>
<feature type="repeat" description="WD" evidence="3">
    <location>
        <begin position="333"/>
        <end position="368"/>
    </location>
</feature>
<evidence type="ECO:0000256" key="3">
    <source>
        <dbReference type="PROSITE-ProRule" id="PRU00221"/>
    </source>
</evidence>
<dbReference type="Gene3D" id="2.130.10.10">
    <property type="entry name" value="YVTN repeat-like/Quinoprotein amine dehydrogenase"/>
    <property type="match status" value="1"/>
</dbReference>